<feature type="compositionally biased region" description="Low complexity" evidence="8">
    <location>
        <begin position="1025"/>
        <end position="1035"/>
    </location>
</feature>
<reference evidence="9 10" key="1">
    <citation type="journal article" date="2024" name="BMC Genomics">
        <title>Genome assembly of redclaw crayfish (Cherax quadricarinatus) provides insights into its immune adaptation and hypoxia tolerance.</title>
        <authorList>
            <person name="Liu Z."/>
            <person name="Zheng J."/>
            <person name="Li H."/>
            <person name="Fang K."/>
            <person name="Wang S."/>
            <person name="He J."/>
            <person name="Zhou D."/>
            <person name="Weng S."/>
            <person name="Chi M."/>
            <person name="Gu Z."/>
            <person name="He J."/>
            <person name="Li F."/>
            <person name="Wang M."/>
        </authorList>
    </citation>
    <scope>NUCLEOTIDE SEQUENCE [LARGE SCALE GENOMIC DNA]</scope>
    <source>
        <strain evidence="9">ZL_2023a</strain>
    </source>
</reference>
<dbReference type="InterPro" id="IPR033182">
    <property type="entry name" value="MIC26/MIC27_animal"/>
</dbReference>
<keyword evidence="4" id="KW-1133">Transmembrane helix</keyword>
<evidence type="ECO:0000256" key="3">
    <source>
        <dbReference type="ARBA" id="ARBA00022692"/>
    </source>
</evidence>
<gene>
    <name evidence="9" type="ORF">OTU49_014605</name>
</gene>
<dbReference type="InterPro" id="IPR019166">
    <property type="entry name" value="MIC26/MIC27"/>
</dbReference>
<organism evidence="9 10">
    <name type="scientific">Cherax quadricarinatus</name>
    <name type="common">Australian red claw crayfish</name>
    <dbReference type="NCBI Taxonomy" id="27406"/>
    <lineage>
        <taxon>Eukaryota</taxon>
        <taxon>Metazoa</taxon>
        <taxon>Ecdysozoa</taxon>
        <taxon>Arthropoda</taxon>
        <taxon>Crustacea</taxon>
        <taxon>Multicrustacea</taxon>
        <taxon>Malacostraca</taxon>
        <taxon>Eumalacostraca</taxon>
        <taxon>Eucarida</taxon>
        <taxon>Decapoda</taxon>
        <taxon>Pleocyemata</taxon>
        <taxon>Astacidea</taxon>
        <taxon>Parastacoidea</taxon>
        <taxon>Parastacidae</taxon>
        <taxon>Cherax</taxon>
    </lineage>
</organism>
<keyword evidence="5 7" id="KW-0496">Mitochondrion</keyword>
<comment type="caution">
    <text evidence="9">The sequence shown here is derived from an EMBL/GenBank/DDBJ whole genome shotgun (WGS) entry which is preliminary data.</text>
</comment>
<sequence length="1178" mass="126694">KEIEKMLEATHSVRERALHVYETGKAHTMASVDLVKDLQISGVTVDYITDEENILPRAGAITVGGLAGLVIGARKRGGFFKKVLYTSTGVVGAASLCYPRQAYHISQQVFGNVKDYATIGYNFIAGVKPQSKVSAPVEHKEVATPTAAEVITTEPTGKEPAPAAPTTTTQSEGAEVRSVVPQIISLQKLPAPFDTLAQQASDITLWGFRLIDRTDTVSRSPTDLVLSAEPTVPQGFGSVEDSNKLTAEMTIEHKANKVGVQVKDIGKGKDTYVPEVAEPVLRHKTSDIATVDIVGTKSDIGVVKTADFAETKVADVNAETTVQDPVDGESISEKVACFVEEKAAEVVVKAAQEVEKDAADVAAGAEFIEEIGSKVEPVLKTAENVMDAASKAARYTPGVPETITEKVALVKDAVKEADTIVKNVTGVAESVDKAAEEFKREAEIIISQATEVVESEEKREEIYEKVVDFVTGGGGKSAVSDEVKETSKVPDTAVRDACTEIYQEPSADITDQLKLSDTHEKELLQTQGEPGQSPDTDRKVIGSEADKSLTITKDTDISIVSTPDKKGLFYEIINFFSKENKVTPVVEHGTSGEDTFKTLHIEPETTTDDVLASSRETPEKAQARLTPDDTTVTPTGLSSLSKDETLPHSIGEVLEPVIESVAKDIVVDVADKALKTVSEVVKETAEDVVGSVSDVLEVTDVVKEIDQKVVPVLDDINKATEEVPKVPWVTESVAVTAKFINQISEETENVVETVTFVAEEVHDVAENIKNESIAIEHEAAELVQSEEKREELIQNIIDYVADSKLSSLGKTQNQDNVEVSAPPAETSTQSVVKEGSLDQPVKVVSDHEHDHVPPAAGKLQQKTAAEPFIEKAEETIDTEEANHVAQETEDPNTSTKSVAAVDNIPEAQQISHEVPNILRSPGPEVIEQPNSILPEKKSFIDKIAKMFSDKKEPLSVPSGGTAEISNVNLSSDALTEGSVSVKTENSHRQSTYVLSSSESKQYTPMPDSTIPTLGEVQEPSQGSDSLLSSAEESALQAKDSSDTLAKLVSTDDKPVAPSPLDTRATLQQERLAQTGPITKDVTQSSTASGGVVNDSELSLVDRVANIFTRKESVKEETVQSCKNIESRVAEESKTEMAIDDNAKMFVVRTNPRVGVDQLSEGDHDKNAAAVPVWRGSFR</sequence>
<feature type="region of interest" description="Disordered" evidence="8">
    <location>
        <begin position="603"/>
        <end position="643"/>
    </location>
</feature>
<keyword evidence="6" id="KW-0472">Membrane</keyword>
<dbReference type="GO" id="GO:0042407">
    <property type="term" value="P:cristae formation"/>
    <property type="evidence" value="ECO:0007669"/>
    <property type="project" value="InterPro"/>
</dbReference>
<keyword evidence="3" id="KW-0812">Transmembrane</keyword>
<feature type="compositionally biased region" description="Polar residues" evidence="8">
    <location>
        <begin position="978"/>
        <end position="1002"/>
    </location>
</feature>
<evidence type="ECO:0000313" key="9">
    <source>
        <dbReference type="EMBL" id="KAK8718612.1"/>
    </source>
</evidence>
<evidence type="ECO:0000256" key="1">
    <source>
        <dbReference type="ARBA" id="ARBA00004325"/>
    </source>
</evidence>
<accession>A0AAW0VPX4</accession>
<dbReference type="PANTHER" id="PTHR14564">
    <property type="entry name" value="MICOS COMPLEX SUBUNIT MIC26 / MIC27 FAMILY MEMBER"/>
    <property type="match status" value="1"/>
</dbReference>
<feature type="region of interest" description="Disordered" evidence="8">
    <location>
        <begin position="1072"/>
        <end position="1091"/>
    </location>
</feature>
<dbReference type="Pfam" id="PF09769">
    <property type="entry name" value="ApoO"/>
    <property type="match status" value="1"/>
</dbReference>
<evidence type="ECO:0000256" key="4">
    <source>
        <dbReference type="ARBA" id="ARBA00022989"/>
    </source>
</evidence>
<comment type="similarity">
    <text evidence="2">Belongs to the apolipoprotein O/MICOS complex subunit Mic27 family.</text>
</comment>
<evidence type="ECO:0000256" key="2">
    <source>
        <dbReference type="ARBA" id="ARBA00010904"/>
    </source>
</evidence>
<dbReference type="Proteomes" id="UP001445076">
    <property type="component" value="Unassembled WGS sequence"/>
</dbReference>
<feature type="non-terminal residue" evidence="9">
    <location>
        <position position="1"/>
    </location>
</feature>
<feature type="region of interest" description="Disordered" evidence="8">
    <location>
        <begin position="811"/>
        <end position="835"/>
    </location>
</feature>
<dbReference type="AlphaFoldDB" id="A0AAW0VPX4"/>
<comment type="function">
    <text evidence="7">Component of the MICOS complex, a large protein complex of the mitochondrial inner membrane that plays crucial roles in the maintenance of crista junctions, inner membrane architecture, and formation of contact sites to the outer membrane.</text>
</comment>
<comment type="subcellular location">
    <subcellularLocation>
        <location evidence="7">Mitochondrion inner membrane</location>
    </subcellularLocation>
    <subcellularLocation>
        <location evidence="1">Mitochondrion membrane</location>
    </subcellularLocation>
</comment>
<feature type="non-terminal residue" evidence="9">
    <location>
        <position position="1178"/>
    </location>
</feature>
<evidence type="ECO:0000256" key="6">
    <source>
        <dbReference type="ARBA" id="ARBA00023136"/>
    </source>
</evidence>
<evidence type="ECO:0000256" key="8">
    <source>
        <dbReference type="SAM" id="MobiDB-lite"/>
    </source>
</evidence>
<dbReference type="EMBL" id="JARKIK010005018">
    <property type="protein sequence ID" value="KAK8718612.1"/>
    <property type="molecule type" value="Genomic_DNA"/>
</dbReference>
<evidence type="ECO:0000313" key="10">
    <source>
        <dbReference type="Proteomes" id="UP001445076"/>
    </source>
</evidence>
<dbReference type="GO" id="GO:0061617">
    <property type="term" value="C:MICOS complex"/>
    <property type="evidence" value="ECO:0007669"/>
    <property type="project" value="UniProtKB-UniRule"/>
</dbReference>
<proteinExistence type="inferred from homology"/>
<name>A0AAW0VPX4_CHEQU</name>
<feature type="region of interest" description="Disordered" evidence="8">
    <location>
        <begin position="978"/>
        <end position="1042"/>
    </location>
</feature>
<protein>
    <recommendedName>
        <fullName evidence="7">MICOS complex subunit</fullName>
    </recommendedName>
</protein>
<comment type="subunit">
    <text evidence="7">Component of the mitochondrial contact site and cristae organizing system (MICOS) complex.</text>
</comment>
<feature type="compositionally biased region" description="Low complexity" evidence="8">
    <location>
        <begin position="152"/>
        <end position="169"/>
    </location>
</feature>
<keyword evidence="7" id="KW-0999">Mitochondrion inner membrane</keyword>
<feature type="region of interest" description="Disordered" evidence="8">
    <location>
        <begin position="152"/>
        <end position="174"/>
    </location>
</feature>
<keyword evidence="10" id="KW-1185">Reference proteome</keyword>
<evidence type="ECO:0000256" key="7">
    <source>
        <dbReference type="RuleBase" id="RU363021"/>
    </source>
</evidence>
<evidence type="ECO:0000256" key="5">
    <source>
        <dbReference type="ARBA" id="ARBA00023128"/>
    </source>
</evidence>
<feature type="compositionally biased region" description="Polar residues" evidence="8">
    <location>
        <begin position="628"/>
        <end position="640"/>
    </location>
</feature>